<dbReference type="InterPro" id="IPR057596">
    <property type="entry name" value="RDRP_core"/>
</dbReference>
<sequence length="199" mass="22654">MNIPDHCALNRNAIITPTRIYFNTPTVETTNRVVRHYSDYRDRFMRIQFTDEALEGRINGCMNGDLDNVVTCETILKWMGRFNHITVVAKYAARIGQCFSSTRRVSGIPKLVKIPLADTEREGRFTDGDEKLVPTSQWCNPPMNYTPPPPIEERNGPTADSLKAFFVLYMKNNNLPLIAHAHLATADYEDRGAKSEKCE</sequence>
<feature type="domain" description="RDRP core" evidence="2">
    <location>
        <begin position="129"/>
        <end position="198"/>
    </location>
</feature>
<feature type="domain" description="RDRP core" evidence="2">
    <location>
        <begin position="69"/>
        <end position="128"/>
    </location>
</feature>
<dbReference type="Pfam" id="PF05183">
    <property type="entry name" value="RdRP"/>
    <property type="match status" value="3"/>
</dbReference>
<reference evidence="3" key="1">
    <citation type="submission" date="2023-06" db="EMBL/GenBank/DDBJ databases">
        <title>Genome-scale phylogeny and comparative genomics of the fungal order Sordariales.</title>
        <authorList>
            <consortium name="Lawrence Berkeley National Laboratory"/>
            <person name="Hensen N."/>
            <person name="Bonometti L."/>
            <person name="Westerberg I."/>
            <person name="Brannstrom I.O."/>
            <person name="Guillou S."/>
            <person name="Cros-Aarteil S."/>
            <person name="Calhoun S."/>
            <person name="Haridas S."/>
            <person name="Kuo A."/>
            <person name="Mondo S."/>
            <person name="Pangilinan J."/>
            <person name="Riley R."/>
            <person name="LaButti K."/>
            <person name="Andreopoulos B."/>
            <person name="Lipzen A."/>
            <person name="Chen C."/>
            <person name="Yanf M."/>
            <person name="Daum C."/>
            <person name="Ng V."/>
            <person name="Clum A."/>
            <person name="Steindorff A."/>
            <person name="Ohm R."/>
            <person name="Martin F."/>
            <person name="Silar P."/>
            <person name="Natvig D."/>
            <person name="Lalanne C."/>
            <person name="Gautier V."/>
            <person name="Ament-velasquez S.L."/>
            <person name="Kruys A."/>
            <person name="Hutchinson M.I."/>
            <person name="Powell A.J."/>
            <person name="Barry K."/>
            <person name="Miller A.N."/>
            <person name="Grigoriev I.V."/>
            <person name="Debuchy R."/>
            <person name="Gladieux P."/>
            <person name="Thoren M.H."/>
            <person name="Johannesson H."/>
        </authorList>
    </citation>
    <scope>NUCLEOTIDE SEQUENCE</scope>
    <source>
        <strain evidence="3">SMH2392-1A</strain>
    </source>
</reference>
<comment type="catalytic activity">
    <reaction evidence="1">
        <text>RNA(n) + a ribonucleoside 5'-triphosphate = RNA(n+1) + diphosphate</text>
        <dbReference type="Rhea" id="RHEA:21248"/>
        <dbReference type="Rhea" id="RHEA-COMP:14527"/>
        <dbReference type="Rhea" id="RHEA-COMP:17342"/>
        <dbReference type="ChEBI" id="CHEBI:33019"/>
        <dbReference type="ChEBI" id="CHEBI:61557"/>
        <dbReference type="ChEBI" id="CHEBI:140395"/>
        <dbReference type="EC" id="2.7.7.48"/>
    </reaction>
</comment>
<protein>
    <recommendedName>
        <fullName evidence="1">RNA-dependent RNA polymerase</fullName>
        <ecNumber evidence="1">2.7.7.48</ecNumber>
    </recommendedName>
</protein>
<evidence type="ECO:0000259" key="2">
    <source>
        <dbReference type="Pfam" id="PF05183"/>
    </source>
</evidence>
<dbReference type="PANTHER" id="PTHR23079">
    <property type="entry name" value="RNA-DEPENDENT RNA POLYMERASE"/>
    <property type="match status" value="1"/>
</dbReference>
<evidence type="ECO:0000313" key="3">
    <source>
        <dbReference type="EMBL" id="KAK0726811.1"/>
    </source>
</evidence>
<dbReference type="GO" id="GO:0003968">
    <property type="term" value="F:RNA-directed RNA polymerase activity"/>
    <property type="evidence" value="ECO:0007669"/>
    <property type="project" value="UniProtKB-KW"/>
</dbReference>
<proteinExistence type="inferred from homology"/>
<evidence type="ECO:0000256" key="1">
    <source>
        <dbReference type="RuleBase" id="RU363098"/>
    </source>
</evidence>
<keyword evidence="1" id="KW-0696">RNA-directed RNA polymerase</keyword>
<dbReference type="AlphaFoldDB" id="A0AA40B358"/>
<dbReference type="EC" id="2.7.7.48" evidence="1"/>
<dbReference type="GO" id="GO:0003723">
    <property type="term" value="F:RNA binding"/>
    <property type="evidence" value="ECO:0007669"/>
    <property type="project" value="UniProtKB-KW"/>
</dbReference>
<keyword evidence="1" id="KW-0694">RNA-binding</keyword>
<dbReference type="Proteomes" id="UP001172101">
    <property type="component" value="Unassembled WGS sequence"/>
</dbReference>
<dbReference type="InterPro" id="IPR007855">
    <property type="entry name" value="RDRP"/>
</dbReference>
<dbReference type="GeneID" id="85322618"/>
<comment type="caution">
    <text evidence="3">The sequence shown here is derived from an EMBL/GenBank/DDBJ whole genome shotgun (WGS) entry which is preliminary data.</text>
</comment>
<keyword evidence="1" id="KW-0548">Nucleotidyltransferase</keyword>
<keyword evidence="1" id="KW-0808">Transferase</keyword>
<dbReference type="PANTHER" id="PTHR23079:SF55">
    <property type="entry name" value="RNA-DIRECTED RNA POLYMERASE"/>
    <property type="match status" value="1"/>
</dbReference>
<comment type="similarity">
    <text evidence="1">Belongs to the RdRP family.</text>
</comment>
<organism evidence="3 4">
    <name type="scientific">Lasiosphaeria miniovina</name>
    <dbReference type="NCBI Taxonomy" id="1954250"/>
    <lineage>
        <taxon>Eukaryota</taxon>
        <taxon>Fungi</taxon>
        <taxon>Dikarya</taxon>
        <taxon>Ascomycota</taxon>
        <taxon>Pezizomycotina</taxon>
        <taxon>Sordariomycetes</taxon>
        <taxon>Sordariomycetidae</taxon>
        <taxon>Sordariales</taxon>
        <taxon>Lasiosphaeriaceae</taxon>
        <taxon>Lasiosphaeria</taxon>
    </lineage>
</organism>
<dbReference type="EMBL" id="JAUIRO010000002">
    <property type="protein sequence ID" value="KAK0726811.1"/>
    <property type="molecule type" value="Genomic_DNA"/>
</dbReference>
<keyword evidence="4" id="KW-1185">Reference proteome</keyword>
<dbReference type="RefSeq" id="XP_060299667.1">
    <property type="nucleotide sequence ID" value="XM_060439348.1"/>
</dbReference>
<name>A0AA40B358_9PEZI</name>
<accession>A0AA40B358</accession>
<dbReference type="GO" id="GO:0031380">
    <property type="term" value="C:nuclear RNA-directed RNA polymerase complex"/>
    <property type="evidence" value="ECO:0007669"/>
    <property type="project" value="TreeGrafter"/>
</dbReference>
<gene>
    <name evidence="3" type="ORF">B0T26DRAFT_671562</name>
</gene>
<feature type="domain" description="RDRP core" evidence="2">
    <location>
        <begin position="15"/>
        <end position="62"/>
    </location>
</feature>
<dbReference type="GO" id="GO:0030422">
    <property type="term" value="P:siRNA processing"/>
    <property type="evidence" value="ECO:0007669"/>
    <property type="project" value="TreeGrafter"/>
</dbReference>
<evidence type="ECO:0000313" key="4">
    <source>
        <dbReference type="Proteomes" id="UP001172101"/>
    </source>
</evidence>